<sequence>MVTDPSDMREEARSVSGTTEAQDGASQASDVSSERMERLERLLVMIADQQAQFMANQFKIEDQLSRQDETKPTPSSEHSFNGPVHSRTSSDGTTVACEEDRLPSNANRHVDCTSARAAALLTAATKGATNLSAAFRSIGRL</sequence>
<feature type="compositionally biased region" description="Polar residues" evidence="1">
    <location>
        <begin position="15"/>
        <end position="31"/>
    </location>
</feature>
<dbReference type="EnsemblProtists" id="HpaT811282">
    <property type="protein sequence ID" value="HpaP811282"/>
    <property type="gene ID" value="HpaG811282"/>
</dbReference>
<evidence type="ECO:0000313" key="3">
    <source>
        <dbReference type="Proteomes" id="UP000011713"/>
    </source>
</evidence>
<proteinExistence type="predicted"/>
<evidence type="ECO:0000256" key="1">
    <source>
        <dbReference type="SAM" id="MobiDB-lite"/>
    </source>
</evidence>
<dbReference type="EMBL" id="JH598028">
    <property type="status" value="NOT_ANNOTATED_CDS"/>
    <property type="molecule type" value="Genomic_DNA"/>
</dbReference>
<name>M4BXK1_HYAAE</name>
<dbReference type="InParanoid" id="M4BXK1"/>
<accession>M4BXK1</accession>
<feature type="compositionally biased region" description="Basic and acidic residues" evidence="1">
    <location>
        <begin position="59"/>
        <end position="71"/>
    </location>
</feature>
<reference evidence="2" key="2">
    <citation type="submission" date="2015-06" db="UniProtKB">
        <authorList>
            <consortium name="EnsemblProtists"/>
        </authorList>
    </citation>
    <scope>IDENTIFICATION</scope>
    <source>
        <strain evidence="2">Emoy2</strain>
    </source>
</reference>
<dbReference type="Proteomes" id="UP000011713">
    <property type="component" value="Unassembled WGS sequence"/>
</dbReference>
<dbReference type="AlphaFoldDB" id="M4BXK1"/>
<reference evidence="3" key="1">
    <citation type="journal article" date="2010" name="Science">
        <title>Signatures of adaptation to obligate biotrophy in the Hyaloperonospora arabidopsidis genome.</title>
        <authorList>
            <person name="Baxter L."/>
            <person name="Tripathy S."/>
            <person name="Ishaque N."/>
            <person name="Boot N."/>
            <person name="Cabral A."/>
            <person name="Kemen E."/>
            <person name="Thines M."/>
            <person name="Ah-Fong A."/>
            <person name="Anderson R."/>
            <person name="Badejoko W."/>
            <person name="Bittner-Eddy P."/>
            <person name="Boore J.L."/>
            <person name="Chibucos M.C."/>
            <person name="Coates M."/>
            <person name="Dehal P."/>
            <person name="Delehaunty K."/>
            <person name="Dong S."/>
            <person name="Downton P."/>
            <person name="Dumas B."/>
            <person name="Fabro G."/>
            <person name="Fronick C."/>
            <person name="Fuerstenberg S.I."/>
            <person name="Fulton L."/>
            <person name="Gaulin E."/>
            <person name="Govers F."/>
            <person name="Hughes L."/>
            <person name="Humphray S."/>
            <person name="Jiang R.H."/>
            <person name="Judelson H."/>
            <person name="Kamoun S."/>
            <person name="Kyung K."/>
            <person name="Meijer H."/>
            <person name="Minx P."/>
            <person name="Morris P."/>
            <person name="Nelson J."/>
            <person name="Phuntumart V."/>
            <person name="Qutob D."/>
            <person name="Rehmany A."/>
            <person name="Rougon-Cardoso A."/>
            <person name="Ryden P."/>
            <person name="Torto-Alalibo T."/>
            <person name="Studholme D."/>
            <person name="Wang Y."/>
            <person name="Win J."/>
            <person name="Wood J."/>
            <person name="Clifton S.W."/>
            <person name="Rogers J."/>
            <person name="Van den Ackerveken G."/>
            <person name="Jones J.D."/>
            <person name="McDowell J.M."/>
            <person name="Beynon J."/>
            <person name="Tyler B.M."/>
        </authorList>
    </citation>
    <scope>NUCLEOTIDE SEQUENCE [LARGE SCALE GENOMIC DNA]</scope>
    <source>
        <strain evidence="3">Emoy2</strain>
    </source>
</reference>
<dbReference type="VEuPathDB" id="FungiDB:HpaG811282"/>
<organism evidence="2 3">
    <name type="scientific">Hyaloperonospora arabidopsidis (strain Emoy2)</name>
    <name type="common">Downy mildew agent</name>
    <name type="synonym">Peronospora arabidopsidis</name>
    <dbReference type="NCBI Taxonomy" id="559515"/>
    <lineage>
        <taxon>Eukaryota</taxon>
        <taxon>Sar</taxon>
        <taxon>Stramenopiles</taxon>
        <taxon>Oomycota</taxon>
        <taxon>Peronosporomycetes</taxon>
        <taxon>Peronosporales</taxon>
        <taxon>Peronosporaceae</taxon>
        <taxon>Hyaloperonospora</taxon>
    </lineage>
</organism>
<dbReference type="HOGENOM" id="CLU_1829041_0_0_1"/>
<keyword evidence="3" id="KW-1185">Reference proteome</keyword>
<feature type="region of interest" description="Disordered" evidence="1">
    <location>
        <begin position="1"/>
        <end position="35"/>
    </location>
</feature>
<feature type="compositionally biased region" description="Basic and acidic residues" evidence="1">
    <location>
        <begin position="1"/>
        <end position="13"/>
    </location>
</feature>
<protein>
    <submittedName>
        <fullName evidence="2">Uncharacterized protein</fullName>
    </submittedName>
</protein>
<feature type="region of interest" description="Disordered" evidence="1">
    <location>
        <begin position="58"/>
        <end position="103"/>
    </location>
</feature>
<evidence type="ECO:0000313" key="2">
    <source>
        <dbReference type="EnsemblProtists" id="HpaP811282"/>
    </source>
</evidence>